<dbReference type="PROSITE" id="PS00675">
    <property type="entry name" value="SIGMA54_INTERACT_1"/>
    <property type="match status" value="1"/>
</dbReference>
<evidence type="ECO:0000259" key="9">
    <source>
        <dbReference type="PROSITE" id="PS50045"/>
    </source>
</evidence>
<dbReference type="Pfam" id="PF02954">
    <property type="entry name" value="HTH_8"/>
    <property type="match status" value="1"/>
</dbReference>
<keyword evidence="7" id="KW-0804">Transcription</keyword>
<dbReference type="InterPro" id="IPR025662">
    <property type="entry name" value="Sigma_54_int_dom_ATP-bd_1"/>
</dbReference>
<dbReference type="PANTHER" id="PTHR32071">
    <property type="entry name" value="TRANSCRIPTIONAL REGULATORY PROTEIN"/>
    <property type="match status" value="1"/>
</dbReference>
<evidence type="ECO:0000259" key="10">
    <source>
        <dbReference type="PROSITE" id="PS50110"/>
    </source>
</evidence>
<dbReference type="FunFam" id="3.40.50.2300:FF:000018">
    <property type="entry name" value="DNA-binding transcriptional regulator NtrC"/>
    <property type="match status" value="1"/>
</dbReference>
<reference evidence="11" key="2">
    <citation type="journal article" date="2024" name="Antonie Van Leeuwenhoek">
        <title>Roseihalotalea indica gen. nov., sp. nov., a halophilic Bacteroidetes from mesopelagic Southwest Indian Ocean with higher carbohydrate metabolic potential.</title>
        <authorList>
            <person name="Chen B."/>
            <person name="Zhang M."/>
            <person name="Lin D."/>
            <person name="Ye J."/>
            <person name="Tang K."/>
        </authorList>
    </citation>
    <scope>NUCLEOTIDE SEQUENCE</scope>
    <source>
        <strain evidence="11">TK19036</strain>
    </source>
</reference>
<dbReference type="PRINTS" id="PR01590">
    <property type="entry name" value="HTHFIS"/>
</dbReference>
<dbReference type="InterPro" id="IPR002197">
    <property type="entry name" value="HTH_Fis"/>
</dbReference>
<keyword evidence="3" id="KW-0067">ATP-binding</keyword>
<dbReference type="PROSITE" id="PS00676">
    <property type="entry name" value="SIGMA54_INTERACT_2"/>
    <property type="match status" value="1"/>
</dbReference>
<dbReference type="EMBL" id="CP120682">
    <property type="protein sequence ID" value="WKN35141.1"/>
    <property type="molecule type" value="Genomic_DNA"/>
</dbReference>
<dbReference type="PROSITE" id="PS50110">
    <property type="entry name" value="RESPONSE_REGULATORY"/>
    <property type="match status" value="1"/>
</dbReference>
<keyword evidence="5" id="KW-0805">Transcription regulation</keyword>
<protein>
    <submittedName>
        <fullName evidence="11">Sigma-54 dependent transcriptional regulator</fullName>
    </submittedName>
</protein>
<dbReference type="SUPFAM" id="SSF52172">
    <property type="entry name" value="CheY-like"/>
    <property type="match status" value="1"/>
</dbReference>
<keyword evidence="6" id="KW-0238">DNA-binding</keyword>
<gene>
    <name evidence="11" type="ORF">K4G66_22450</name>
</gene>
<dbReference type="PANTHER" id="PTHR32071:SF81">
    <property type="entry name" value="PROPIONATE CATABOLISM OPERON REGULATORY PROTEIN"/>
    <property type="match status" value="1"/>
</dbReference>
<organism evidence="11">
    <name type="scientific">Roseihalotalea indica</name>
    <dbReference type="NCBI Taxonomy" id="2867963"/>
    <lineage>
        <taxon>Bacteria</taxon>
        <taxon>Pseudomonadati</taxon>
        <taxon>Bacteroidota</taxon>
        <taxon>Cytophagia</taxon>
        <taxon>Cytophagales</taxon>
        <taxon>Catalimonadaceae</taxon>
        <taxon>Roseihalotalea</taxon>
    </lineage>
</organism>
<evidence type="ECO:0000256" key="1">
    <source>
        <dbReference type="ARBA" id="ARBA00022553"/>
    </source>
</evidence>
<evidence type="ECO:0000256" key="4">
    <source>
        <dbReference type="ARBA" id="ARBA00023012"/>
    </source>
</evidence>
<dbReference type="PROSITE" id="PS00688">
    <property type="entry name" value="SIGMA54_INTERACT_3"/>
    <property type="match status" value="1"/>
</dbReference>
<dbReference type="InterPro" id="IPR025944">
    <property type="entry name" value="Sigma_54_int_dom_CS"/>
</dbReference>
<dbReference type="InterPro" id="IPR058031">
    <property type="entry name" value="AAA_lid_NorR"/>
</dbReference>
<evidence type="ECO:0000313" key="11">
    <source>
        <dbReference type="EMBL" id="WKN35141.1"/>
    </source>
</evidence>
<dbReference type="Pfam" id="PF00072">
    <property type="entry name" value="Response_reg"/>
    <property type="match status" value="1"/>
</dbReference>
<evidence type="ECO:0000256" key="8">
    <source>
        <dbReference type="PROSITE-ProRule" id="PRU00169"/>
    </source>
</evidence>
<dbReference type="CDD" id="cd00009">
    <property type="entry name" value="AAA"/>
    <property type="match status" value="1"/>
</dbReference>
<dbReference type="GO" id="GO:0006355">
    <property type="term" value="P:regulation of DNA-templated transcription"/>
    <property type="evidence" value="ECO:0007669"/>
    <property type="project" value="InterPro"/>
</dbReference>
<feature type="domain" description="Response regulatory" evidence="10">
    <location>
        <begin position="3"/>
        <end position="117"/>
    </location>
</feature>
<dbReference type="SMART" id="SM00448">
    <property type="entry name" value="REC"/>
    <property type="match status" value="1"/>
</dbReference>
<dbReference type="FunFam" id="3.40.50.300:FF:000006">
    <property type="entry name" value="DNA-binding transcriptional regulator NtrC"/>
    <property type="match status" value="1"/>
</dbReference>
<name>A0AA49JCV3_9BACT</name>
<dbReference type="SMART" id="SM00382">
    <property type="entry name" value="AAA"/>
    <property type="match status" value="1"/>
</dbReference>
<evidence type="ECO:0000256" key="5">
    <source>
        <dbReference type="ARBA" id="ARBA00023015"/>
    </source>
</evidence>
<keyword evidence="4" id="KW-0902">Two-component regulatory system</keyword>
<dbReference type="GO" id="GO:0043565">
    <property type="term" value="F:sequence-specific DNA binding"/>
    <property type="evidence" value="ECO:0007669"/>
    <property type="project" value="InterPro"/>
</dbReference>
<evidence type="ECO:0000256" key="6">
    <source>
        <dbReference type="ARBA" id="ARBA00023125"/>
    </source>
</evidence>
<dbReference type="InterPro" id="IPR027417">
    <property type="entry name" value="P-loop_NTPase"/>
</dbReference>
<evidence type="ECO:0000256" key="3">
    <source>
        <dbReference type="ARBA" id="ARBA00022840"/>
    </source>
</evidence>
<evidence type="ECO:0000256" key="2">
    <source>
        <dbReference type="ARBA" id="ARBA00022741"/>
    </source>
</evidence>
<sequence length="457" mass="51509">MSRILIIDDDPSFCTLLRNFLTKNNYQTEEAYSAKEGIRLVYDHSFDIILIDYRLPDMDGLELLKNIKKRYFHLPVIIMTNYANIKTAVKAMQLGAFEYVTKPINPDEILLSIRNAMSERKDEAPSAAPTASAKQNTSLPFVQGISSNSQGVRQHIDLVAPTNISVIVQGESGTGKEYVSRMIHLKSQRSNKPFVAVDCGALSEELAASELFGHLRGSFTGALQDKIGQFQAANEGTLFLDEIGNLSYENQVKLLRAIQERTVRQVGSTKDIKVDVRLIVATNENLEQAAKEGNFREDLFHRLNEFQIYVPPLRERVQDIPLFLDHFLTQSNQELHKNVQGFEPNVVEKLQAYGWPGNIRELKNVVRRAVLLTTGETITLDVLPSEITAPVTASVTSEASSITRTDNPDLKAIQEKTEKALIEETLIKVKYNKTQAAKVLNIDRKTLYNKLKRYNLE</sequence>
<dbReference type="SUPFAM" id="SSF46689">
    <property type="entry name" value="Homeodomain-like"/>
    <property type="match status" value="1"/>
</dbReference>
<dbReference type="InterPro" id="IPR011006">
    <property type="entry name" value="CheY-like_superfamily"/>
</dbReference>
<dbReference type="Pfam" id="PF25601">
    <property type="entry name" value="AAA_lid_14"/>
    <property type="match status" value="1"/>
</dbReference>
<keyword evidence="2" id="KW-0547">Nucleotide-binding</keyword>
<proteinExistence type="predicted"/>
<feature type="modified residue" description="4-aspartylphosphate" evidence="8">
    <location>
        <position position="52"/>
    </location>
</feature>
<dbReference type="GO" id="GO:0000160">
    <property type="term" value="P:phosphorelay signal transduction system"/>
    <property type="evidence" value="ECO:0007669"/>
    <property type="project" value="UniProtKB-KW"/>
</dbReference>
<dbReference type="Pfam" id="PF00158">
    <property type="entry name" value="Sigma54_activat"/>
    <property type="match status" value="1"/>
</dbReference>
<evidence type="ECO:0000256" key="7">
    <source>
        <dbReference type="ARBA" id="ARBA00023163"/>
    </source>
</evidence>
<dbReference type="SUPFAM" id="SSF52540">
    <property type="entry name" value="P-loop containing nucleoside triphosphate hydrolases"/>
    <property type="match status" value="1"/>
</dbReference>
<accession>A0AA49JCV3</accession>
<dbReference type="GO" id="GO:0005524">
    <property type="term" value="F:ATP binding"/>
    <property type="evidence" value="ECO:0007669"/>
    <property type="project" value="UniProtKB-KW"/>
</dbReference>
<dbReference type="InterPro" id="IPR003593">
    <property type="entry name" value="AAA+_ATPase"/>
</dbReference>
<dbReference type="AlphaFoldDB" id="A0AA49JCV3"/>
<dbReference type="Gene3D" id="3.40.50.2300">
    <property type="match status" value="1"/>
</dbReference>
<keyword evidence="1 8" id="KW-0597">Phosphoprotein</keyword>
<dbReference type="Gene3D" id="3.40.50.300">
    <property type="entry name" value="P-loop containing nucleotide triphosphate hydrolases"/>
    <property type="match status" value="1"/>
</dbReference>
<dbReference type="InterPro" id="IPR009057">
    <property type="entry name" value="Homeodomain-like_sf"/>
</dbReference>
<reference evidence="11" key="1">
    <citation type="journal article" date="2023" name="Comput. Struct. Biotechnol. J.">
        <title>Discovery of a novel marine Bacteroidetes with a rich repertoire of carbohydrate-active enzymes.</title>
        <authorList>
            <person name="Chen B."/>
            <person name="Liu G."/>
            <person name="Chen Q."/>
            <person name="Wang H."/>
            <person name="Liu L."/>
            <person name="Tang K."/>
        </authorList>
    </citation>
    <scope>NUCLEOTIDE SEQUENCE</scope>
    <source>
        <strain evidence="11">TK19036</strain>
    </source>
</reference>
<dbReference type="Gene3D" id="1.10.10.60">
    <property type="entry name" value="Homeodomain-like"/>
    <property type="match status" value="1"/>
</dbReference>
<dbReference type="InterPro" id="IPR025943">
    <property type="entry name" value="Sigma_54_int_dom_ATP-bd_2"/>
</dbReference>
<feature type="domain" description="Sigma-54 factor interaction" evidence="9">
    <location>
        <begin position="142"/>
        <end position="371"/>
    </location>
</feature>
<dbReference type="InterPro" id="IPR001789">
    <property type="entry name" value="Sig_transdc_resp-reg_receiver"/>
</dbReference>
<dbReference type="PROSITE" id="PS50045">
    <property type="entry name" value="SIGMA54_INTERACT_4"/>
    <property type="match status" value="1"/>
</dbReference>
<dbReference type="Gene3D" id="1.10.8.60">
    <property type="match status" value="1"/>
</dbReference>
<dbReference type="InterPro" id="IPR002078">
    <property type="entry name" value="Sigma_54_int"/>
</dbReference>